<evidence type="ECO:0008006" key="3">
    <source>
        <dbReference type="Google" id="ProtNLM"/>
    </source>
</evidence>
<organism evidence="1 2">
    <name type="scientific">Amycolatopsis keratiniphila subsp. keratiniphila</name>
    <dbReference type="NCBI Taxonomy" id="227715"/>
    <lineage>
        <taxon>Bacteria</taxon>
        <taxon>Bacillati</taxon>
        <taxon>Actinomycetota</taxon>
        <taxon>Actinomycetes</taxon>
        <taxon>Pseudonocardiales</taxon>
        <taxon>Pseudonocardiaceae</taxon>
        <taxon>Amycolatopsis</taxon>
        <taxon>Amycolatopsis japonica group</taxon>
    </lineage>
</organism>
<dbReference type="OrthoDB" id="5175328at2"/>
<comment type="caution">
    <text evidence="1">The sequence shown here is derived from an EMBL/GenBank/DDBJ whole genome shotgun (WGS) entry which is preliminary data.</text>
</comment>
<evidence type="ECO:0000313" key="1">
    <source>
        <dbReference type="EMBL" id="ONF74805.1"/>
    </source>
</evidence>
<name>A0A1W2M3Q2_9PSEU</name>
<dbReference type="Proteomes" id="UP000076660">
    <property type="component" value="Unassembled WGS sequence"/>
</dbReference>
<dbReference type="AlphaFoldDB" id="A0A1W2M3Q2"/>
<protein>
    <recommendedName>
        <fullName evidence="3">ParB/Sulfiredoxin domain-containing protein</fullName>
    </recommendedName>
</protein>
<accession>A0A1W2M3Q2</accession>
<proteinExistence type="predicted"/>
<evidence type="ECO:0000313" key="2">
    <source>
        <dbReference type="Proteomes" id="UP000076660"/>
    </source>
</evidence>
<dbReference type="EMBL" id="LQMT02000003">
    <property type="protein sequence ID" value="ONF74805.1"/>
    <property type="molecule type" value="Genomic_DNA"/>
</dbReference>
<gene>
    <name evidence="1" type="ORF">AVR91_0201155</name>
</gene>
<sequence length="150" mass="16366">MEQVKVDGGTGVIDTNSANWFSAGKSASNRVPTQPELPQSLRIALATGQIRRPLGDTLRPLLELFADGEYQVTGPERLAEDRYLTPSADWPPADVSRIGYYRTAIKSGHRPVAVVLETTDAAVILDGHHKIAAYREEEILPHLLIISPLG</sequence>
<dbReference type="RefSeq" id="WP_063272413.1">
    <property type="nucleotide sequence ID" value="NZ_LQMT02000003.1"/>
</dbReference>
<reference evidence="1 2" key="1">
    <citation type="submission" date="2016-12" db="EMBL/GenBank/DDBJ databases">
        <title>Amycolatopsis keratiniphila subsp. keratiniphila genome sequencing and assembly.</title>
        <authorList>
            <person name="Mayilraj S."/>
            <person name="Kaur N."/>
        </authorList>
    </citation>
    <scope>NUCLEOTIDE SEQUENCE [LARGE SCALE GENOMIC DNA]</scope>
    <source>
        <strain evidence="1 2">DSM 44409</strain>
    </source>
</reference>